<organism evidence="1 2">
    <name type="scientific">Trachymyrmex cornetzi</name>
    <dbReference type="NCBI Taxonomy" id="471704"/>
    <lineage>
        <taxon>Eukaryota</taxon>
        <taxon>Metazoa</taxon>
        <taxon>Ecdysozoa</taxon>
        <taxon>Arthropoda</taxon>
        <taxon>Hexapoda</taxon>
        <taxon>Insecta</taxon>
        <taxon>Pterygota</taxon>
        <taxon>Neoptera</taxon>
        <taxon>Endopterygota</taxon>
        <taxon>Hymenoptera</taxon>
        <taxon>Apocrita</taxon>
        <taxon>Aculeata</taxon>
        <taxon>Formicoidea</taxon>
        <taxon>Formicidae</taxon>
        <taxon>Myrmicinae</taxon>
        <taxon>Trachymyrmex</taxon>
    </lineage>
</organism>
<evidence type="ECO:0000313" key="2">
    <source>
        <dbReference type="Proteomes" id="UP000078492"/>
    </source>
</evidence>
<proteinExistence type="predicted"/>
<sequence length="510" mass="58166">MIFRKGNPSRVDANLAIGGASIPRFGVHRFLGVLLDCGLGGGQHLKYLVDKGRGIADIVAVLSSVTWGSHPGLLLTIYRAVFRSAVEYGSQFFVWRPTNADFVRLQRLQYRIIRRAMGYHISTPINVMLAEAKEHNFSNRLEYIASKFIYKTMASKFSPVYSSLEEMEVVAVRKNRKAEAIKASRLFRHYVLTRHEEKIVYRSTYPPAFWHTYEVSSTGIAFIQRMRGCDKNNTNLIKVDFYHKSFSYRQGTVSFYTDGSKSLDEAVGAAVYSPEMRAPSNTDYRPKHRSLRALSNSNSIQRNYLIYFIKQAYIDVTKRGTEITLFWVPAHCGIPGNEIADQCAKRAALGVCRPHFQVSHVDLQILSKTAAVRRQEDYMKRISVCAGKGTRYYELYHTPSMRTWFHEETLSGNEIVLINRTKANHVNTQESLHRIGIVNSSACPCGDSRQTVNHLIFHCVTYNKDSLPIRKYIENKFPDSPQDILPALSSPSPRLCRLILTFMKANDLFF</sequence>
<evidence type="ECO:0000313" key="1">
    <source>
        <dbReference type="EMBL" id="KYN28370.1"/>
    </source>
</evidence>
<dbReference type="GO" id="GO:0003676">
    <property type="term" value="F:nucleic acid binding"/>
    <property type="evidence" value="ECO:0007669"/>
    <property type="project" value="InterPro"/>
</dbReference>
<keyword evidence="2" id="KW-1185">Reference proteome</keyword>
<dbReference type="InterPro" id="IPR036397">
    <property type="entry name" value="RNaseH_sf"/>
</dbReference>
<name>A0A151JP19_9HYME</name>
<dbReference type="EMBL" id="KQ978783">
    <property type="protein sequence ID" value="KYN28370.1"/>
    <property type="molecule type" value="Genomic_DNA"/>
</dbReference>
<dbReference type="SUPFAM" id="SSF53098">
    <property type="entry name" value="Ribonuclease H-like"/>
    <property type="match status" value="1"/>
</dbReference>
<dbReference type="CDD" id="cd09276">
    <property type="entry name" value="Rnase_HI_RT_non_LTR"/>
    <property type="match status" value="1"/>
</dbReference>
<accession>A0A151JP19</accession>
<dbReference type="Proteomes" id="UP000078492">
    <property type="component" value="Unassembled WGS sequence"/>
</dbReference>
<gene>
    <name evidence="1" type="ORF">ALC57_02209</name>
</gene>
<dbReference type="Gene3D" id="3.30.420.10">
    <property type="entry name" value="Ribonuclease H-like superfamily/Ribonuclease H"/>
    <property type="match status" value="1"/>
</dbReference>
<dbReference type="AlphaFoldDB" id="A0A151JP19"/>
<dbReference type="InterPro" id="IPR012337">
    <property type="entry name" value="RNaseH-like_sf"/>
</dbReference>
<protein>
    <recommendedName>
        <fullName evidence="3">RNase H type-1 domain-containing protein</fullName>
    </recommendedName>
</protein>
<evidence type="ECO:0008006" key="3">
    <source>
        <dbReference type="Google" id="ProtNLM"/>
    </source>
</evidence>
<dbReference type="STRING" id="471704.A0A151JP19"/>
<reference evidence="1 2" key="1">
    <citation type="submission" date="2015-09" db="EMBL/GenBank/DDBJ databases">
        <title>Trachymyrmex cornetzi WGS genome.</title>
        <authorList>
            <person name="Nygaard S."/>
            <person name="Hu H."/>
            <person name="Boomsma J."/>
            <person name="Zhang G."/>
        </authorList>
    </citation>
    <scope>NUCLEOTIDE SEQUENCE [LARGE SCALE GENOMIC DNA]</scope>
    <source>
        <strain evidence="1">Tcor2-1</strain>
        <tissue evidence="1">Whole body</tissue>
    </source>
</reference>